<dbReference type="EMBL" id="JAUEDM010000005">
    <property type="protein sequence ID" value="KAK3316101.1"/>
    <property type="molecule type" value="Genomic_DNA"/>
</dbReference>
<evidence type="ECO:0000256" key="2">
    <source>
        <dbReference type="SAM" id="SignalP"/>
    </source>
</evidence>
<comment type="caution">
    <text evidence="3">The sequence shown here is derived from an EMBL/GenBank/DDBJ whole genome shotgun (WGS) entry which is preliminary data.</text>
</comment>
<name>A0AAE0I1W9_9PEZI</name>
<evidence type="ECO:0008006" key="5">
    <source>
        <dbReference type="Google" id="ProtNLM"/>
    </source>
</evidence>
<feature type="region of interest" description="Disordered" evidence="1">
    <location>
        <begin position="28"/>
        <end position="62"/>
    </location>
</feature>
<keyword evidence="2" id="KW-0732">Signal</keyword>
<dbReference type="AlphaFoldDB" id="A0AAE0I1W9"/>
<feature type="signal peptide" evidence="2">
    <location>
        <begin position="1"/>
        <end position="19"/>
    </location>
</feature>
<accession>A0AAE0I1W9</accession>
<feature type="compositionally biased region" description="Low complexity" evidence="1">
    <location>
        <begin position="28"/>
        <end position="43"/>
    </location>
</feature>
<evidence type="ECO:0000313" key="4">
    <source>
        <dbReference type="Proteomes" id="UP001283341"/>
    </source>
</evidence>
<reference evidence="3" key="2">
    <citation type="submission" date="2023-06" db="EMBL/GenBank/DDBJ databases">
        <authorList>
            <consortium name="Lawrence Berkeley National Laboratory"/>
            <person name="Haridas S."/>
            <person name="Hensen N."/>
            <person name="Bonometti L."/>
            <person name="Westerberg I."/>
            <person name="Brannstrom I.O."/>
            <person name="Guillou S."/>
            <person name="Cros-Aarteil S."/>
            <person name="Calhoun S."/>
            <person name="Kuo A."/>
            <person name="Mondo S."/>
            <person name="Pangilinan J."/>
            <person name="Riley R."/>
            <person name="Labutti K."/>
            <person name="Andreopoulos B."/>
            <person name="Lipzen A."/>
            <person name="Chen C."/>
            <person name="Yanf M."/>
            <person name="Daum C."/>
            <person name="Ng V."/>
            <person name="Clum A."/>
            <person name="Steindorff A."/>
            <person name="Ohm R."/>
            <person name="Martin F."/>
            <person name="Silar P."/>
            <person name="Natvig D."/>
            <person name="Lalanne C."/>
            <person name="Gautier V."/>
            <person name="Ament-Velasquez S.L."/>
            <person name="Kruys A."/>
            <person name="Hutchinson M.I."/>
            <person name="Powell A.J."/>
            <person name="Barry K."/>
            <person name="Miller A.N."/>
            <person name="Grigoriev I.V."/>
            <person name="Debuchy R."/>
            <person name="Gladieux P."/>
            <person name="Thoren M.H."/>
            <person name="Johannesson H."/>
        </authorList>
    </citation>
    <scope>NUCLEOTIDE SEQUENCE</scope>
    <source>
        <strain evidence="3">CBS 118394</strain>
    </source>
</reference>
<evidence type="ECO:0000313" key="3">
    <source>
        <dbReference type="EMBL" id="KAK3316101.1"/>
    </source>
</evidence>
<gene>
    <name evidence="3" type="ORF">B0H66DRAFT_604411</name>
</gene>
<proteinExistence type="predicted"/>
<keyword evidence="4" id="KW-1185">Reference proteome</keyword>
<sequence length="231" mass="23004">MYPSVLLLALVTVAPAALAHLAPRQTGTAAAPPAAPATNVNTAPPAPSPTNTMDPDMPMSSQKGPYKDLAACELAIDTLLRAFGMVPTPNAALGAFLATETRAVSDPCSWVSDVPSSLAGAYSAYSTDLVGVLNQNSDLISKLSSCVDAGGASVTRAEVVTPLFSLPECKEVSTSDGESSTTGPVTVTTSSTFRGFPAATTTSSSTNGVRATGVAVAGVAAAAFLGVVGAL</sequence>
<organism evidence="3 4">
    <name type="scientific">Apodospora peruviana</name>
    <dbReference type="NCBI Taxonomy" id="516989"/>
    <lineage>
        <taxon>Eukaryota</taxon>
        <taxon>Fungi</taxon>
        <taxon>Dikarya</taxon>
        <taxon>Ascomycota</taxon>
        <taxon>Pezizomycotina</taxon>
        <taxon>Sordariomycetes</taxon>
        <taxon>Sordariomycetidae</taxon>
        <taxon>Sordariales</taxon>
        <taxon>Lasiosphaeriaceae</taxon>
        <taxon>Apodospora</taxon>
    </lineage>
</organism>
<evidence type="ECO:0000256" key="1">
    <source>
        <dbReference type="SAM" id="MobiDB-lite"/>
    </source>
</evidence>
<dbReference type="Proteomes" id="UP001283341">
    <property type="component" value="Unassembled WGS sequence"/>
</dbReference>
<feature type="chain" id="PRO_5041933418" description="Infection structure specific protein" evidence="2">
    <location>
        <begin position="20"/>
        <end position="231"/>
    </location>
</feature>
<protein>
    <recommendedName>
        <fullName evidence="5">Infection structure specific protein</fullName>
    </recommendedName>
</protein>
<reference evidence="3" key="1">
    <citation type="journal article" date="2023" name="Mol. Phylogenet. Evol.">
        <title>Genome-scale phylogeny and comparative genomics of the fungal order Sordariales.</title>
        <authorList>
            <person name="Hensen N."/>
            <person name="Bonometti L."/>
            <person name="Westerberg I."/>
            <person name="Brannstrom I.O."/>
            <person name="Guillou S."/>
            <person name="Cros-Aarteil S."/>
            <person name="Calhoun S."/>
            <person name="Haridas S."/>
            <person name="Kuo A."/>
            <person name="Mondo S."/>
            <person name="Pangilinan J."/>
            <person name="Riley R."/>
            <person name="LaButti K."/>
            <person name="Andreopoulos B."/>
            <person name="Lipzen A."/>
            <person name="Chen C."/>
            <person name="Yan M."/>
            <person name="Daum C."/>
            <person name="Ng V."/>
            <person name="Clum A."/>
            <person name="Steindorff A."/>
            <person name="Ohm R.A."/>
            <person name="Martin F."/>
            <person name="Silar P."/>
            <person name="Natvig D.O."/>
            <person name="Lalanne C."/>
            <person name="Gautier V."/>
            <person name="Ament-Velasquez S.L."/>
            <person name="Kruys A."/>
            <person name="Hutchinson M.I."/>
            <person name="Powell A.J."/>
            <person name="Barry K."/>
            <person name="Miller A.N."/>
            <person name="Grigoriev I.V."/>
            <person name="Debuchy R."/>
            <person name="Gladieux P."/>
            <person name="Hiltunen Thoren M."/>
            <person name="Johannesson H."/>
        </authorList>
    </citation>
    <scope>NUCLEOTIDE SEQUENCE</scope>
    <source>
        <strain evidence="3">CBS 118394</strain>
    </source>
</reference>